<organism evidence="1 2">
    <name type="scientific">Thalassospira lucentensis</name>
    <dbReference type="NCBI Taxonomy" id="168935"/>
    <lineage>
        <taxon>Bacteria</taxon>
        <taxon>Pseudomonadati</taxon>
        <taxon>Pseudomonadota</taxon>
        <taxon>Alphaproteobacteria</taxon>
        <taxon>Rhodospirillales</taxon>
        <taxon>Thalassospiraceae</taxon>
        <taxon>Thalassospira</taxon>
    </lineage>
</organism>
<sequence length="160" mass="17660">MTDLTIASKGYAYAAFESAAVTRLIDETARAWLRSFSVDNPQAHQRLVNELRTALQQDSVATTEKESMQDILDQAAHDAIASWFADLSGQNNCFGSSGFAMMRCAFLSANCDKAWSERFLDREHSNNDLALALSVQMMCPTPAVKSCVMPRQSLDRRAAS</sequence>
<reference evidence="1 2" key="1">
    <citation type="submission" date="2015-12" db="EMBL/GenBank/DDBJ databases">
        <title>Genome sequence of Thalassospira lucentensis MCCC 1A02072.</title>
        <authorList>
            <person name="Lu L."/>
            <person name="Lai Q."/>
            <person name="Shao Z."/>
            <person name="Qian P."/>
        </authorList>
    </citation>
    <scope>NUCLEOTIDE SEQUENCE [LARGE SCALE GENOMIC DNA]</scope>
    <source>
        <strain evidence="1 2">MCCC 1A02072</strain>
    </source>
</reference>
<accession>A0A154L8C0</accession>
<comment type="caution">
    <text evidence="1">The sequence shown here is derived from an EMBL/GenBank/DDBJ whole genome shotgun (WGS) entry which is preliminary data.</text>
</comment>
<protein>
    <submittedName>
        <fullName evidence="1">Uncharacterized protein</fullName>
    </submittedName>
</protein>
<dbReference type="EMBL" id="LPVY01000005">
    <property type="protein sequence ID" value="KZB66931.1"/>
    <property type="molecule type" value="Genomic_DNA"/>
</dbReference>
<dbReference type="OrthoDB" id="7350927at2"/>
<dbReference type="RefSeq" id="WP_062950347.1">
    <property type="nucleotide sequence ID" value="NZ_CP136684.1"/>
</dbReference>
<dbReference type="AlphaFoldDB" id="A0A154L8C0"/>
<proteinExistence type="predicted"/>
<evidence type="ECO:0000313" key="2">
    <source>
        <dbReference type="Proteomes" id="UP000076335"/>
    </source>
</evidence>
<name>A0A154L8C0_9PROT</name>
<gene>
    <name evidence="1" type="ORF">AUP42_15520</name>
</gene>
<evidence type="ECO:0000313" key="1">
    <source>
        <dbReference type="EMBL" id="KZB66931.1"/>
    </source>
</evidence>
<dbReference type="Proteomes" id="UP000076335">
    <property type="component" value="Unassembled WGS sequence"/>
</dbReference>